<gene>
    <name evidence="4" type="ORF">JXQ802_LOCUS50465</name>
    <name evidence="3" type="ORF">PYM288_LOCUS34295</name>
</gene>
<dbReference type="EMBL" id="CAJNOH010005127">
    <property type="protein sequence ID" value="CAF1390114.1"/>
    <property type="molecule type" value="Genomic_DNA"/>
</dbReference>
<feature type="domain" description="Aminoacyl-tRNA synthetase class II (G/ P/ S/T)" evidence="2">
    <location>
        <begin position="1"/>
        <end position="46"/>
    </location>
</feature>
<dbReference type="Gene3D" id="3.30.930.10">
    <property type="entry name" value="Bira Bifunctional Protein, Domain 2"/>
    <property type="match status" value="1"/>
</dbReference>
<organism evidence="3 5">
    <name type="scientific">Rotaria sordida</name>
    <dbReference type="NCBI Taxonomy" id="392033"/>
    <lineage>
        <taxon>Eukaryota</taxon>
        <taxon>Metazoa</taxon>
        <taxon>Spiralia</taxon>
        <taxon>Gnathifera</taxon>
        <taxon>Rotifera</taxon>
        <taxon>Eurotatoria</taxon>
        <taxon>Bdelloidea</taxon>
        <taxon>Philodinida</taxon>
        <taxon>Philodinidae</taxon>
        <taxon>Rotaria</taxon>
    </lineage>
</organism>
<dbReference type="EMBL" id="CAJNOL010006610">
    <property type="protein sequence ID" value="CAF1619920.1"/>
    <property type="molecule type" value="Genomic_DNA"/>
</dbReference>
<dbReference type="GO" id="GO:0006434">
    <property type="term" value="P:seryl-tRNA aminoacylation"/>
    <property type="evidence" value="ECO:0007669"/>
    <property type="project" value="InterPro"/>
</dbReference>
<dbReference type="SUPFAM" id="SSF55681">
    <property type="entry name" value="Class II aaRS and biotin synthetases"/>
    <property type="match status" value="1"/>
</dbReference>
<dbReference type="Pfam" id="PF00587">
    <property type="entry name" value="tRNA-synt_2b"/>
    <property type="match status" value="1"/>
</dbReference>
<reference evidence="3" key="1">
    <citation type="submission" date="2021-02" db="EMBL/GenBank/DDBJ databases">
        <authorList>
            <person name="Nowell W R."/>
        </authorList>
    </citation>
    <scope>NUCLEOTIDE SEQUENCE</scope>
</reference>
<dbReference type="PANTHER" id="PTHR11778">
    <property type="entry name" value="SERYL-TRNA SYNTHETASE"/>
    <property type="match status" value="1"/>
</dbReference>
<dbReference type="InterPro" id="IPR045864">
    <property type="entry name" value="aa-tRNA-synth_II/BPL/LPL"/>
</dbReference>
<dbReference type="Proteomes" id="UP000663854">
    <property type="component" value="Unassembled WGS sequence"/>
</dbReference>
<evidence type="ECO:0000313" key="5">
    <source>
        <dbReference type="Proteomes" id="UP000663854"/>
    </source>
</evidence>
<name>A0A815KEQ6_9BILA</name>
<protein>
    <recommendedName>
        <fullName evidence="2">Aminoacyl-tRNA synthetase class II (G/ P/ S/T) domain-containing protein</fullName>
    </recommendedName>
</protein>
<dbReference type="GO" id="GO:0004828">
    <property type="term" value="F:serine-tRNA ligase activity"/>
    <property type="evidence" value="ECO:0007669"/>
    <property type="project" value="InterPro"/>
</dbReference>
<accession>A0A815KEQ6</accession>
<dbReference type="AlphaFoldDB" id="A0A815KEQ6"/>
<evidence type="ECO:0000313" key="4">
    <source>
        <dbReference type="EMBL" id="CAF1619920.1"/>
    </source>
</evidence>
<evidence type="ECO:0000256" key="1">
    <source>
        <dbReference type="ARBA" id="ARBA00010728"/>
    </source>
</evidence>
<evidence type="ECO:0000313" key="6">
    <source>
        <dbReference type="Proteomes" id="UP000663870"/>
    </source>
</evidence>
<comment type="similarity">
    <text evidence="1">Belongs to the class-II aminoacyl-tRNA synthetase family. Type-1 seryl-tRNA synthetase subfamily.</text>
</comment>
<dbReference type="InterPro" id="IPR002314">
    <property type="entry name" value="aa-tRNA-synt_IIb"/>
</dbReference>
<sequence length="79" mass="9378">MVSDEWLAPERLPIRYYDISSCFRQEAGSYSRDTCGIFPVHQFEKTSNTYLEQIQLPIQRHHIHPNKVPNEEFDLLLNN</sequence>
<dbReference type="Proteomes" id="UP000663870">
    <property type="component" value="Unassembled WGS sequence"/>
</dbReference>
<evidence type="ECO:0000259" key="2">
    <source>
        <dbReference type="Pfam" id="PF00587"/>
    </source>
</evidence>
<proteinExistence type="inferred from homology"/>
<comment type="caution">
    <text evidence="3">The sequence shown here is derived from an EMBL/GenBank/DDBJ whole genome shotgun (WGS) entry which is preliminary data.</text>
</comment>
<evidence type="ECO:0000313" key="3">
    <source>
        <dbReference type="EMBL" id="CAF1390114.1"/>
    </source>
</evidence>
<dbReference type="GO" id="GO:0005524">
    <property type="term" value="F:ATP binding"/>
    <property type="evidence" value="ECO:0007669"/>
    <property type="project" value="InterPro"/>
</dbReference>
<dbReference type="InterPro" id="IPR002317">
    <property type="entry name" value="Ser-tRNA-ligase_type_1"/>
</dbReference>
<keyword evidence="6" id="KW-1185">Reference proteome</keyword>